<dbReference type="CDD" id="cd09898">
    <property type="entry name" value="H3TH_53EXO"/>
    <property type="match status" value="1"/>
</dbReference>
<dbReference type="SMART" id="SM00279">
    <property type="entry name" value="HhH2"/>
    <property type="match status" value="1"/>
</dbReference>
<keyword evidence="1" id="KW-0540">Nuclease</keyword>
<dbReference type="RefSeq" id="WP_185659141.1">
    <property type="nucleotide sequence ID" value="NZ_CAWPOO010000006.1"/>
</dbReference>
<dbReference type="InterPro" id="IPR036279">
    <property type="entry name" value="5-3_exonuclease_C_sf"/>
</dbReference>
<dbReference type="Pfam" id="PF01367">
    <property type="entry name" value="5_3_exonuc"/>
    <property type="match status" value="1"/>
</dbReference>
<dbReference type="GO" id="GO:0008409">
    <property type="term" value="F:5'-3' exonuclease activity"/>
    <property type="evidence" value="ECO:0007669"/>
    <property type="project" value="InterPro"/>
</dbReference>
<evidence type="ECO:0000313" key="6">
    <source>
        <dbReference type="Proteomes" id="UP000526501"/>
    </source>
</evidence>
<sequence>MAKYLLVDGFNMAFRAFYAVKELSRSDGFPTNALYGWVRSMWKLMDDQKPDYVTVFFDLGGAQEKLELLPEYKANRAEAPEGFEQQVPIIKDLTRAMGFGLVELNGVESDDLLAAYATRLVAADSTAEVKIVSADKDFAQTVTDRIHLLLPPPTANPRLGWRNLDPEGVEAKWGVPPSKMIDYLSLIGDVSDNIPGVPGCGPKTAVKWLLEYGDVDGILANSEQIKPPRFRELLPTLEDRLSINRRIIGFNLSHHEGIELDTGKLDLDGLCKILEEMEMKSHHAEALKRYSQGELF</sequence>
<evidence type="ECO:0000256" key="1">
    <source>
        <dbReference type="ARBA" id="ARBA00022722"/>
    </source>
</evidence>
<dbReference type="InterPro" id="IPR029060">
    <property type="entry name" value="PIN-like_dom_sf"/>
</dbReference>
<keyword evidence="5" id="KW-0269">Exonuclease</keyword>
<dbReference type="GO" id="GO:0033567">
    <property type="term" value="P:DNA replication, Okazaki fragment processing"/>
    <property type="evidence" value="ECO:0007669"/>
    <property type="project" value="InterPro"/>
</dbReference>
<gene>
    <name evidence="5" type="ORF">H5P27_04285</name>
</gene>
<keyword evidence="6" id="KW-1185">Reference proteome</keyword>
<evidence type="ECO:0000313" key="5">
    <source>
        <dbReference type="EMBL" id="MBC2605256.1"/>
    </source>
</evidence>
<protein>
    <submittedName>
        <fullName evidence="5">5'-3' exonuclease</fullName>
    </submittedName>
</protein>
<dbReference type="PANTHER" id="PTHR42646">
    <property type="entry name" value="FLAP ENDONUCLEASE XNI"/>
    <property type="match status" value="1"/>
</dbReference>
<dbReference type="InterPro" id="IPR020045">
    <property type="entry name" value="DNA_polI_H3TH"/>
</dbReference>
<dbReference type="AlphaFoldDB" id="A0A7X1E7J5"/>
<evidence type="ECO:0000256" key="2">
    <source>
        <dbReference type="ARBA" id="ARBA00022801"/>
    </source>
</evidence>
<dbReference type="GO" id="GO:0017108">
    <property type="term" value="F:5'-flap endonuclease activity"/>
    <property type="evidence" value="ECO:0007669"/>
    <property type="project" value="InterPro"/>
</dbReference>
<dbReference type="SUPFAM" id="SSF47807">
    <property type="entry name" value="5' to 3' exonuclease, C-terminal subdomain"/>
    <property type="match status" value="1"/>
</dbReference>
<organism evidence="5 6">
    <name type="scientific">Pelagicoccus albus</name>
    <dbReference type="NCBI Taxonomy" id="415222"/>
    <lineage>
        <taxon>Bacteria</taxon>
        <taxon>Pseudomonadati</taxon>
        <taxon>Verrucomicrobiota</taxon>
        <taxon>Opitutia</taxon>
        <taxon>Puniceicoccales</taxon>
        <taxon>Pelagicoccaceae</taxon>
        <taxon>Pelagicoccus</taxon>
    </lineage>
</organism>
<keyword evidence="2" id="KW-0378">Hydrolase</keyword>
<dbReference type="Gene3D" id="1.10.150.20">
    <property type="entry name" value="5' to 3' exonuclease, C-terminal subdomain"/>
    <property type="match status" value="1"/>
</dbReference>
<accession>A0A7X1E7J5</accession>
<feature type="domain" description="5'-3' exonuclease" evidence="4">
    <location>
        <begin position="3"/>
        <end position="268"/>
    </location>
</feature>
<comment type="caution">
    <text evidence="5">The sequence shown here is derived from an EMBL/GenBank/DDBJ whole genome shotgun (WGS) entry which is preliminary data.</text>
</comment>
<dbReference type="CDD" id="cd09859">
    <property type="entry name" value="PIN_53EXO"/>
    <property type="match status" value="1"/>
</dbReference>
<dbReference type="InterPro" id="IPR038969">
    <property type="entry name" value="FEN"/>
</dbReference>
<dbReference type="SMART" id="SM00475">
    <property type="entry name" value="53EXOc"/>
    <property type="match status" value="1"/>
</dbReference>
<dbReference type="PANTHER" id="PTHR42646:SF2">
    <property type="entry name" value="5'-3' EXONUCLEASE FAMILY PROTEIN"/>
    <property type="match status" value="1"/>
</dbReference>
<dbReference type="Pfam" id="PF02739">
    <property type="entry name" value="5_3_exonuc_N"/>
    <property type="match status" value="1"/>
</dbReference>
<dbReference type="InterPro" id="IPR002421">
    <property type="entry name" value="5-3_exonuclease"/>
</dbReference>
<dbReference type="InterPro" id="IPR020046">
    <property type="entry name" value="5-3_exonucl_a-hlix_arch_N"/>
</dbReference>
<dbReference type="EMBL" id="JACHVC010000006">
    <property type="protein sequence ID" value="MBC2605256.1"/>
    <property type="molecule type" value="Genomic_DNA"/>
</dbReference>
<keyword evidence="3" id="KW-0238">DNA-binding</keyword>
<proteinExistence type="predicted"/>
<dbReference type="InterPro" id="IPR008918">
    <property type="entry name" value="HhH2"/>
</dbReference>
<dbReference type="FunFam" id="1.10.150.20:FF:000003">
    <property type="entry name" value="DNA polymerase I"/>
    <property type="match status" value="1"/>
</dbReference>
<dbReference type="SUPFAM" id="SSF88723">
    <property type="entry name" value="PIN domain-like"/>
    <property type="match status" value="1"/>
</dbReference>
<evidence type="ECO:0000259" key="4">
    <source>
        <dbReference type="SMART" id="SM00475"/>
    </source>
</evidence>
<reference evidence="5 6" key="1">
    <citation type="submission" date="2020-07" db="EMBL/GenBank/DDBJ databases">
        <authorList>
            <person name="Feng X."/>
        </authorList>
    </citation>
    <scope>NUCLEOTIDE SEQUENCE [LARGE SCALE GENOMIC DNA]</scope>
    <source>
        <strain evidence="5 6">JCM23202</strain>
    </source>
</reference>
<dbReference type="Proteomes" id="UP000526501">
    <property type="component" value="Unassembled WGS sequence"/>
</dbReference>
<dbReference type="Gene3D" id="3.40.50.1010">
    <property type="entry name" value="5'-nuclease"/>
    <property type="match status" value="1"/>
</dbReference>
<evidence type="ECO:0000256" key="3">
    <source>
        <dbReference type="ARBA" id="ARBA00023125"/>
    </source>
</evidence>
<name>A0A7X1E7J5_9BACT</name>
<dbReference type="GO" id="GO:0003677">
    <property type="term" value="F:DNA binding"/>
    <property type="evidence" value="ECO:0007669"/>
    <property type="project" value="UniProtKB-KW"/>
</dbReference>